<organism evidence="1 2">
    <name type="scientific">Batillaria attramentaria</name>
    <dbReference type="NCBI Taxonomy" id="370345"/>
    <lineage>
        <taxon>Eukaryota</taxon>
        <taxon>Metazoa</taxon>
        <taxon>Spiralia</taxon>
        <taxon>Lophotrochozoa</taxon>
        <taxon>Mollusca</taxon>
        <taxon>Gastropoda</taxon>
        <taxon>Caenogastropoda</taxon>
        <taxon>Sorbeoconcha</taxon>
        <taxon>Cerithioidea</taxon>
        <taxon>Batillariidae</taxon>
        <taxon>Batillaria</taxon>
    </lineage>
</organism>
<gene>
    <name evidence="1" type="ORF">BaRGS_00020036</name>
</gene>
<evidence type="ECO:0000313" key="1">
    <source>
        <dbReference type="EMBL" id="KAK7488739.1"/>
    </source>
</evidence>
<keyword evidence="2" id="KW-1185">Reference proteome</keyword>
<sequence>MKCPSHYLALTTKWYFRQCSLLSSARFSSRTKTPKTFITSIPACSHKPQTPDSASTTRIVLPRPNPLCLGTTNTSLVLLSDVQYSSDLGSFYISSAHKSRFLSLTSFV</sequence>
<dbReference type="Proteomes" id="UP001519460">
    <property type="component" value="Unassembled WGS sequence"/>
</dbReference>
<protein>
    <submittedName>
        <fullName evidence="1">Uncharacterized protein</fullName>
    </submittedName>
</protein>
<comment type="caution">
    <text evidence="1">The sequence shown here is derived from an EMBL/GenBank/DDBJ whole genome shotgun (WGS) entry which is preliminary data.</text>
</comment>
<dbReference type="AlphaFoldDB" id="A0ABD0KNV7"/>
<proteinExistence type="predicted"/>
<dbReference type="EMBL" id="JACVVK020000147">
    <property type="protein sequence ID" value="KAK7488739.1"/>
    <property type="molecule type" value="Genomic_DNA"/>
</dbReference>
<name>A0ABD0KNV7_9CAEN</name>
<evidence type="ECO:0000313" key="2">
    <source>
        <dbReference type="Proteomes" id="UP001519460"/>
    </source>
</evidence>
<reference evidence="1 2" key="1">
    <citation type="journal article" date="2023" name="Sci. Data">
        <title>Genome assembly of the Korean intertidal mud-creeper Batillaria attramentaria.</title>
        <authorList>
            <person name="Patra A.K."/>
            <person name="Ho P.T."/>
            <person name="Jun S."/>
            <person name="Lee S.J."/>
            <person name="Kim Y."/>
            <person name="Won Y.J."/>
        </authorList>
    </citation>
    <scope>NUCLEOTIDE SEQUENCE [LARGE SCALE GENOMIC DNA]</scope>
    <source>
        <strain evidence="1">Wonlab-2016</strain>
    </source>
</reference>
<accession>A0ABD0KNV7</accession>